<evidence type="ECO:0000259" key="5">
    <source>
        <dbReference type="Pfam" id="PF12783"/>
    </source>
</evidence>
<dbReference type="InterPro" id="IPR032817">
    <property type="entry name" value="Mon2_C"/>
</dbReference>
<dbReference type="FunCoup" id="A0A0C3J9M3">
    <property type="interactions" value="531"/>
</dbReference>
<dbReference type="Pfam" id="PF16213">
    <property type="entry name" value="DCB"/>
    <property type="match status" value="1"/>
</dbReference>
<reference evidence="8 9" key="1">
    <citation type="submission" date="2014-04" db="EMBL/GenBank/DDBJ databases">
        <authorList>
            <consortium name="DOE Joint Genome Institute"/>
            <person name="Kuo A."/>
            <person name="Kohler A."/>
            <person name="Costa M.D."/>
            <person name="Nagy L.G."/>
            <person name="Floudas D."/>
            <person name="Copeland A."/>
            <person name="Barry K.W."/>
            <person name="Cichocki N."/>
            <person name="Veneault-Fourrey C."/>
            <person name="LaButti K."/>
            <person name="Lindquist E.A."/>
            <person name="Lipzen A."/>
            <person name="Lundell T."/>
            <person name="Morin E."/>
            <person name="Murat C."/>
            <person name="Sun H."/>
            <person name="Tunlid A."/>
            <person name="Henrissat B."/>
            <person name="Grigoriev I.V."/>
            <person name="Hibbett D.S."/>
            <person name="Martin F."/>
            <person name="Nordberg H.P."/>
            <person name="Cantor M.N."/>
            <person name="Hua S.X."/>
        </authorList>
    </citation>
    <scope>NUCLEOTIDE SEQUENCE [LARGE SCALE GENOMIC DNA]</scope>
    <source>
        <strain evidence="8 9">Marx 270</strain>
    </source>
</reference>
<feature type="domain" description="Mon2/Sec7/BIG1-like HUS" evidence="5">
    <location>
        <begin position="201"/>
        <end position="382"/>
    </location>
</feature>
<evidence type="ECO:0000256" key="1">
    <source>
        <dbReference type="ARBA" id="ARBA00008144"/>
    </source>
</evidence>
<comment type="similarity">
    <text evidence="1">Belongs to the MON2 family.</text>
</comment>
<feature type="domain" description="Mon2/Sec7/BIG1-like dimerisation and cyclophilin-binding" evidence="7">
    <location>
        <begin position="4"/>
        <end position="175"/>
    </location>
</feature>
<evidence type="ECO:0000313" key="8">
    <source>
        <dbReference type="EMBL" id="KIN94356.1"/>
    </source>
</evidence>
<accession>A0A0C3J9M3</accession>
<feature type="domain" description="Mon2 C-terminal" evidence="6">
    <location>
        <begin position="1407"/>
        <end position="1685"/>
    </location>
</feature>
<keyword evidence="2" id="KW-0813">Transport</keyword>
<feature type="domain" description="Mon2 C-terminal" evidence="6">
    <location>
        <begin position="1079"/>
        <end position="1230"/>
    </location>
</feature>
<dbReference type="GO" id="GO:0015031">
    <property type="term" value="P:protein transport"/>
    <property type="evidence" value="ECO:0007669"/>
    <property type="project" value="UniProtKB-KW"/>
</dbReference>
<evidence type="ECO:0000256" key="4">
    <source>
        <dbReference type="SAM" id="MobiDB-lite"/>
    </source>
</evidence>
<evidence type="ECO:0000259" key="6">
    <source>
        <dbReference type="Pfam" id="PF16206"/>
    </source>
</evidence>
<proteinExistence type="inferred from homology"/>
<evidence type="ECO:0000256" key="2">
    <source>
        <dbReference type="ARBA" id="ARBA00022448"/>
    </source>
</evidence>
<sequence length="1685" mass="184494">MSSLAFLVTELQSLASETRRKHPEIREAAEKSLAILRSSPEQAIASLASDGAHSDDLLRPVFMGCATKNAKVVAISLGSLQRLIALKAVPKSAVPLIISTMSDAMSQGVDIQLRILQTLVSLITNFPSVHGDQLGEALLLCFKLQDSRIAVVSSTAAATLRQLVMFVFDKMVDEDRRNAVPANAMLEVTLPNGSTASLGPYATDAYSVFEDLCLLTNAEKPHFLHLDYLHKTFALELIESVLTNYHDLFRQVGFNFSFSPLALLTNLQHSELLLLLQHHLCPLLLKSLSEKAVFPLTLRCFRVVFLLLKKFSFELKTEAEVFFMLLIKIVSEDLESSTLDHAEVRPPWLRVLAMEIIRGLCSDAELIRNIWDRYDARQSGAKVFTYLISALKRLVTEKPALLGVCAQMSGVGVHSHSAEGPSGSSSASGYGLDVGGVAGIVATAASATVSGVVGMIGSGTGLSVEQSGMKLQCIDQLDKADSPPIPETYIYLLAVQCIVSLCEGFASFTGPLYTSIMVQRPRTAGESVIHAPPALDISSLPPDEPASIHLGIVRAMVDHGWPALLAALSFIIYTNLSDELFIDVLTSYQAMTNVAGMLALTTPRDAFFTSLSKFAVPSRVVSSLESYIEPHTPRSSASLTDNLGLTVPPVPPSLSERNLVCLKVLISSALFLAGSLGESWYSILEAVQNAEYVLTLKGSQLPSSRRNSTIVGVAAASRVPSSTGVADSVKASQPPRHPLLVDTDPESIQLAIQRLFEASKNLEDSSFQDFVRALCRLSSEMVGMQSDTNEFPTGEAEGPDELPNPGGLSPRVGIAHRRRVSGIHLPRTLRSGDFGIERLGVVAMLNIHRLIYRPPDIAWDPMSTHLLSIIGLVSAPPAIRIQAARVLDECLVVIPRNLSPNQELQAKVQRRVLDVLAKQIIPPPADGIYNTSTNLELRRMGLETLHLILQASGHTLVVGWETIFEMLGSVCKPAMLSRADSIDSISTVSLQDTNRPKPLPLGYNNERGHTTLVKIAFQSMKLVCDSVSSLSPEHLRLCIATLGQFGRQAETNIALTAAESLLWSVSDSIQAKRKDAQIEPKYSELWMFLLVEVLGLCTDARPEVRVGAIQTLFRAMQLYGATLTLDTWNDCMWKITFPLLDAISTETRRVPLDSAVPSMEETPEQAWDESKSLSLQWIGTVISEFLVSKVLRLQTFTDAWKVFVSHIKDTVLLDRRSLSTPALQCLEKAVDSLLTADGDLGPRVAEAWEYVWQACNDIGVAIAQGSRLFLPPQRHVSAVHRPYTQDSLVAFTKVIRTTRRVSWQQTHTEWSLERLTRLMEILKGVMTYSDSPDYRPDVDGLTPLQASILETAESIELTASGVPSLVIRDLSEYITLPFLAAFHPNQVDASVPGTPVTPVPASARKQVTYVGLSKKVMPSLVEMYLRFRDRTEIYEDGTLEAVLSAYSIPMKLKYDCPSPSKYGKDPPLWKTATTCFLRIVTECAGDVSRLGQSISDARVEAIWRRIIEGFRGAILADCSAAETLSLEEQEAEENFDLALISSLEVDLVPHLGNPRVPDYLIIQLAKVLHQGSQLLKDTSMSSSGLEDDDRTVESVHASLDSYESQISNIQSLGSTVVGSAVLRERFSFWCLDLLFLICSNVTSGHAESRRRVAALSLPSLLDRCQTAMVSYIADEVLRGNLPFPR</sequence>
<dbReference type="InterPro" id="IPR032629">
    <property type="entry name" value="DCB_dom"/>
</dbReference>
<keyword evidence="3" id="KW-0653">Protein transport</keyword>
<dbReference type="GO" id="GO:0005794">
    <property type="term" value="C:Golgi apparatus"/>
    <property type="evidence" value="ECO:0007669"/>
    <property type="project" value="UniProtKB-ARBA"/>
</dbReference>
<dbReference type="InterPro" id="IPR032691">
    <property type="entry name" value="Mon2/Sec7/BIG1-like_HUS"/>
</dbReference>
<gene>
    <name evidence="8" type="ORF">M404DRAFT_35171</name>
</gene>
<evidence type="ECO:0000313" key="9">
    <source>
        <dbReference type="Proteomes" id="UP000054217"/>
    </source>
</evidence>
<dbReference type="HOGENOM" id="CLU_001169_1_0_1"/>
<dbReference type="EMBL" id="KN832102">
    <property type="protein sequence ID" value="KIN94356.1"/>
    <property type="molecule type" value="Genomic_DNA"/>
</dbReference>
<feature type="region of interest" description="Disordered" evidence="4">
    <location>
        <begin position="785"/>
        <end position="806"/>
    </location>
</feature>
<evidence type="ECO:0008006" key="10">
    <source>
        <dbReference type="Google" id="ProtNLM"/>
    </source>
</evidence>
<keyword evidence="9" id="KW-1185">Reference proteome</keyword>
<dbReference type="InParanoid" id="A0A0C3J9M3"/>
<dbReference type="Pfam" id="PF12783">
    <property type="entry name" value="Sec7-like_HUS"/>
    <property type="match status" value="1"/>
</dbReference>
<reference evidence="9" key="2">
    <citation type="submission" date="2015-01" db="EMBL/GenBank/DDBJ databases">
        <title>Evolutionary Origins and Diversification of the Mycorrhizal Mutualists.</title>
        <authorList>
            <consortium name="DOE Joint Genome Institute"/>
            <consortium name="Mycorrhizal Genomics Consortium"/>
            <person name="Kohler A."/>
            <person name="Kuo A."/>
            <person name="Nagy L.G."/>
            <person name="Floudas D."/>
            <person name="Copeland A."/>
            <person name="Barry K.W."/>
            <person name="Cichocki N."/>
            <person name="Veneault-Fourrey C."/>
            <person name="LaButti K."/>
            <person name="Lindquist E.A."/>
            <person name="Lipzen A."/>
            <person name="Lundell T."/>
            <person name="Morin E."/>
            <person name="Murat C."/>
            <person name="Riley R."/>
            <person name="Ohm R."/>
            <person name="Sun H."/>
            <person name="Tunlid A."/>
            <person name="Henrissat B."/>
            <person name="Grigoriev I.V."/>
            <person name="Hibbett D.S."/>
            <person name="Martin F."/>
        </authorList>
    </citation>
    <scope>NUCLEOTIDE SEQUENCE [LARGE SCALE GENOMIC DNA]</scope>
    <source>
        <strain evidence="9">Marx 270</strain>
    </source>
</reference>
<evidence type="ECO:0000259" key="7">
    <source>
        <dbReference type="Pfam" id="PF16213"/>
    </source>
</evidence>
<dbReference type="Pfam" id="PF16206">
    <property type="entry name" value="Mon2_C"/>
    <property type="match status" value="2"/>
</dbReference>
<evidence type="ECO:0000256" key="3">
    <source>
        <dbReference type="ARBA" id="ARBA00022927"/>
    </source>
</evidence>
<dbReference type="PANTHER" id="PTHR10663">
    <property type="entry name" value="GUANYL-NUCLEOTIDE EXCHANGE FACTOR"/>
    <property type="match status" value="1"/>
</dbReference>
<dbReference type="PANTHER" id="PTHR10663:SF333">
    <property type="entry name" value="PROTEIN MON2 HOMOLOG"/>
    <property type="match status" value="1"/>
</dbReference>
<protein>
    <recommendedName>
        <fullName evidence="10">Protein MON2 homolog</fullName>
    </recommendedName>
</protein>
<dbReference type="STRING" id="870435.A0A0C3J9M3"/>
<name>A0A0C3J9M3_PISTI</name>
<dbReference type="OrthoDB" id="294853at2759"/>
<organism evidence="8 9">
    <name type="scientific">Pisolithus tinctorius Marx 270</name>
    <dbReference type="NCBI Taxonomy" id="870435"/>
    <lineage>
        <taxon>Eukaryota</taxon>
        <taxon>Fungi</taxon>
        <taxon>Dikarya</taxon>
        <taxon>Basidiomycota</taxon>
        <taxon>Agaricomycotina</taxon>
        <taxon>Agaricomycetes</taxon>
        <taxon>Agaricomycetidae</taxon>
        <taxon>Boletales</taxon>
        <taxon>Sclerodermatineae</taxon>
        <taxon>Pisolithaceae</taxon>
        <taxon>Pisolithus</taxon>
    </lineage>
</organism>
<dbReference type="SUPFAM" id="SSF48371">
    <property type="entry name" value="ARM repeat"/>
    <property type="match status" value="1"/>
</dbReference>
<dbReference type="InterPro" id="IPR016024">
    <property type="entry name" value="ARM-type_fold"/>
</dbReference>
<dbReference type="Proteomes" id="UP000054217">
    <property type="component" value="Unassembled WGS sequence"/>
</dbReference>